<name>A0A919N1E0_9ACTN</name>
<organism evidence="1 2">
    <name type="scientific">Paractinoplanes rishiriensis</name>
    <dbReference type="NCBI Taxonomy" id="1050105"/>
    <lineage>
        <taxon>Bacteria</taxon>
        <taxon>Bacillati</taxon>
        <taxon>Actinomycetota</taxon>
        <taxon>Actinomycetes</taxon>
        <taxon>Micromonosporales</taxon>
        <taxon>Micromonosporaceae</taxon>
        <taxon>Paractinoplanes</taxon>
    </lineage>
</organism>
<evidence type="ECO:0008006" key="3">
    <source>
        <dbReference type="Google" id="ProtNLM"/>
    </source>
</evidence>
<proteinExistence type="predicted"/>
<dbReference type="Gene3D" id="2.60.300.12">
    <property type="entry name" value="HesB-like domain"/>
    <property type="match status" value="1"/>
</dbReference>
<dbReference type="AlphaFoldDB" id="A0A919N1E0"/>
<evidence type="ECO:0000313" key="1">
    <source>
        <dbReference type="EMBL" id="GIF01211.1"/>
    </source>
</evidence>
<dbReference type="EMBL" id="BOMV01000100">
    <property type="protein sequence ID" value="GIF01211.1"/>
    <property type="molecule type" value="Genomic_DNA"/>
</dbReference>
<gene>
    <name evidence="1" type="ORF">Ari01nite_86750</name>
</gene>
<accession>A0A919N1E0</accession>
<comment type="caution">
    <text evidence="1">The sequence shown here is derived from an EMBL/GenBank/DDBJ whole genome shotgun (WGS) entry which is preliminary data.</text>
</comment>
<keyword evidence="2" id="KW-1185">Reference proteome</keyword>
<dbReference type="InterPro" id="IPR035903">
    <property type="entry name" value="HesB-like_dom_sf"/>
</dbReference>
<evidence type="ECO:0000313" key="2">
    <source>
        <dbReference type="Proteomes" id="UP000636960"/>
    </source>
</evidence>
<sequence>MFTVSDNASYAIRQIVARPEIPEGAGLRIDADGNRTSLSIAVSPEPEPGDTVVDAGTDAKLFVSAEAGELLEHKTIDARTDEAGRVQFVLDTLAE</sequence>
<reference evidence="1" key="1">
    <citation type="submission" date="2021-01" db="EMBL/GenBank/DDBJ databases">
        <title>Whole genome shotgun sequence of Actinoplanes rishiriensis NBRC 108556.</title>
        <authorList>
            <person name="Komaki H."/>
            <person name="Tamura T."/>
        </authorList>
    </citation>
    <scope>NUCLEOTIDE SEQUENCE</scope>
    <source>
        <strain evidence="1">NBRC 108556</strain>
    </source>
</reference>
<dbReference type="SUPFAM" id="SSF89360">
    <property type="entry name" value="HesB-like domain"/>
    <property type="match status" value="1"/>
</dbReference>
<dbReference type="RefSeq" id="WP_203789770.1">
    <property type="nucleotide sequence ID" value="NZ_BOMV01000100.1"/>
</dbReference>
<dbReference type="Proteomes" id="UP000636960">
    <property type="component" value="Unassembled WGS sequence"/>
</dbReference>
<protein>
    <recommendedName>
        <fullName evidence="3">Fe-S cluster assembly iron-binding protein IscA</fullName>
    </recommendedName>
</protein>